<dbReference type="GeneID" id="69510423"/>
<dbReference type="GO" id="GO:0005886">
    <property type="term" value="C:plasma membrane"/>
    <property type="evidence" value="ECO:0007669"/>
    <property type="project" value="UniProtKB-ARBA"/>
</dbReference>
<name>A0A369MSL1_EGGLN</name>
<dbReference type="Proteomes" id="UP000312594">
    <property type="component" value="Unassembled WGS sequence"/>
</dbReference>
<evidence type="ECO:0000313" key="12">
    <source>
        <dbReference type="Proteomes" id="UP000312594"/>
    </source>
</evidence>
<feature type="transmembrane region" description="Helical" evidence="6">
    <location>
        <begin position="111"/>
        <end position="134"/>
    </location>
</feature>
<reference evidence="9 12" key="1">
    <citation type="journal article" date="2005" name="Appl. Environ. Microbiol.">
        <title>Intestinal bacterial communities that produce active estrogen-like compounds enterodiol and enterolactone in humans.</title>
        <authorList>
            <person name="Clavel T."/>
            <person name="Henderson G."/>
            <person name="Alpert C.A."/>
            <person name="Philippe C."/>
            <person name="Rigottier-Gois L."/>
            <person name="Dore J."/>
            <person name="Blaut M."/>
        </authorList>
    </citation>
    <scope>NUCLEOTIDE SEQUENCE [LARGE SCALE GENOMIC DNA]</scope>
    <source>
        <strain evidence="9 12">SECO-MT75m2</strain>
    </source>
</reference>
<evidence type="ECO:0000256" key="4">
    <source>
        <dbReference type="ARBA" id="ARBA00022989"/>
    </source>
</evidence>
<dbReference type="Proteomes" id="UP000253752">
    <property type="component" value="Unassembled WGS sequence"/>
</dbReference>
<evidence type="ECO:0000256" key="5">
    <source>
        <dbReference type="ARBA" id="ARBA00023136"/>
    </source>
</evidence>
<proteinExistence type="predicted"/>
<keyword evidence="3 6" id="KW-0812">Transmembrane</keyword>
<dbReference type="EMBL" id="VEVP01000004">
    <property type="protein sequence ID" value="TNU94763.1"/>
    <property type="molecule type" value="Genomic_DNA"/>
</dbReference>
<gene>
    <name evidence="8" type="ORF">C1872_11120</name>
    <name evidence="7" type="ORF">C1875_04120</name>
    <name evidence="9" type="ORF">FIC87_02590</name>
</gene>
<accession>A0A369MSL1</accession>
<dbReference type="PANTHER" id="PTHR34857:SF2">
    <property type="entry name" value="SLL0384 PROTEIN"/>
    <property type="match status" value="1"/>
</dbReference>
<dbReference type="InterPro" id="IPR003339">
    <property type="entry name" value="ABC/ECF_trnsptr_transmembrane"/>
</dbReference>
<dbReference type="CDD" id="cd16914">
    <property type="entry name" value="EcfT"/>
    <property type="match status" value="1"/>
</dbReference>
<feature type="transmembrane region" description="Helical" evidence="6">
    <location>
        <begin position="26"/>
        <end position="53"/>
    </location>
</feature>
<protein>
    <submittedName>
        <fullName evidence="8">Energy-coupling factor transporter transmembrane protein EcfT</fullName>
    </submittedName>
</protein>
<organism evidence="8 10">
    <name type="scientific">Eggerthella lenta</name>
    <name type="common">Eubacterium lentum</name>
    <dbReference type="NCBI Taxonomy" id="84112"/>
    <lineage>
        <taxon>Bacteria</taxon>
        <taxon>Bacillati</taxon>
        <taxon>Actinomycetota</taxon>
        <taxon>Coriobacteriia</taxon>
        <taxon>Eggerthellales</taxon>
        <taxon>Eggerthellaceae</taxon>
        <taxon>Eggerthella</taxon>
    </lineage>
</organism>
<dbReference type="InterPro" id="IPR051611">
    <property type="entry name" value="ECF_transporter_component"/>
</dbReference>
<evidence type="ECO:0000256" key="3">
    <source>
        <dbReference type="ARBA" id="ARBA00022692"/>
    </source>
</evidence>
<feature type="transmembrane region" description="Helical" evidence="6">
    <location>
        <begin position="245"/>
        <end position="262"/>
    </location>
</feature>
<dbReference type="Proteomes" id="UP000253970">
    <property type="component" value="Unassembled WGS sequence"/>
</dbReference>
<reference evidence="10 11" key="2">
    <citation type="journal article" date="2018" name="Elife">
        <title>Discovery and characterization of a prevalent human gut bacterial enzyme sufficient for the inactivation of a family of plant toxins.</title>
        <authorList>
            <person name="Koppel N."/>
            <person name="Bisanz J.E."/>
            <person name="Pandelia M.E."/>
            <person name="Turnbaugh P.J."/>
            <person name="Balskus E.P."/>
        </authorList>
    </citation>
    <scope>NUCLEOTIDE SEQUENCE [LARGE SCALE GENOMIC DNA]</scope>
    <source>
        <strain evidence="8 10">MR1 #12</strain>
        <strain evidence="7 11">W1 BHI 6</strain>
    </source>
</reference>
<evidence type="ECO:0000313" key="9">
    <source>
        <dbReference type="EMBL" id="TNU94763.1"/>
    </source>
</evidence>
<dbReference type="EMBL" id="PPTX01000017">
    <property type="protein sequence ID" value="RDB77738.1"/>
    <property type="molecule type" value="Genomic_DNA"/>
</dbReference>
<dbReference type="Pfam" id="PF02361">
    <property type="entry name" value="CbiQ"/>
    <property type="match status" value="1"/>
</dbReference>
<evidence type="ECO:0000256" key="1">
    <source>
        <dbReference type="ARBA" id="ARBA00004141"/>
    </source>
</evidence>
<keyword evidence="5 6" id="KW-0472">Membrane</keyword>
<evidence type="ECO:0000256" key="6">
    <source>
        <dbReference type="SAM" id="Phobius"/>
    </source>
</evidence>
<evidence type="ECO:0000313" key="10">
    <source>
        <dbReference type="Proteomes" id="UP000253752"/>
    </source>
</evidence>
<keyword evidence="2" id="KW-1003">Cell membrane</keyword>
<dbReference type="AlphaFoldDB" id="A0A369MSL1"/>
<evidence type="ECO:0000313" key="7">
    <source>
        <dbReference type="EMBL" id="RDB72301.1"/>
    </source>
</evidence>
<reference evidence="9" key="3">
    <citation type="submission" date="2019-06" db="EMBL/GenBank/DDBJ databases">
        <authorList>
            <person name="Bisanz J.E."/>
            <person name="Turnbaugh P.J."/>
        </authorList>
    </citation>
    <scope>NUCLEOTIDE SEQUENCE</scope>
    <source>
        <strain evidence="9">SECO-MT75m2</strain>
    </source>
</reference>
<keyword evidence="4 6" id="KW-1133">Transmembrane helix</keyword>
<sequence>MPDIAVIGRYWPGTSPLHRMDARAKLLLALALMAVVFVAQSFWGLAVCAAFVFGFFKLAGIPLRSAFKSIAPLAFIVVVTALLNVFFVQGGAVLFEWWIIRISEAGLWQAAFIACRLLLLLLGMSLLTLTTATLDITDAFEYLLRPFRRIGVPAHELSMMMGIALRFLPQFTFELQTVYRAQISRGATFSKGRLRMLASLMVPLFTSAFRHAETLSSAMDARCYHGGIGRTRLHPLTFTRLDRNGTLVIVAMLACVIATNFIPW</sequence>
<feature type="transmembrane region" description="Helical" evidence="6">
    <location>
        <begin position="73"/>
        <end position="99"/>
    </location>
</feature>
<comment type="caution">
    <text evidence="8">The sequence shown here is derived from an EMBL/GenBank/DDBJ whole genome shotgun (WGS) entry which is preliminary data.</text>
</comment>
<evidence type="ECO:0000256" key="2">
    <source>
        <dbReference type="ARBA" id="ARBA00022475"/>
    </source>
</evidence>
<evidence type="ECO:0000313" key="8">
    <source>
        <dbReference type="EMBL" id="RDB77738.1"/>
    </source>
</evidence>
<comment type="subcellular location">
    <subcellularLocation>
        <location evidence="1">Membrane</location>
        <topology evidence="1">Multi-pass membrane protein</topology>
    </subcellularLocation>
</comment>
<dbReference type="EMBL" id="PPTU01000004">
    <property type="protein sequence ID" value="RDB72301.1"/>
    <property type="molecule type" value="Genomic_DNA"/>
</dbReference>
<dbReference type="RefSeq" id="WP_009608820.1">
    <property type="nucleotide sequence ID" value="NZ_AP025575.1"/>
</dbReference>
<dbReference type="PANTHER" id="PTHR34857">
    <property type="entry name" value="SLL0384 PROTEIN"/>
    <property type="match status" value="1"/>
</dbReference>
<evidence type="ECO:0000313" key="11">
    <source>
        <dbReference type="Proteomes" id="UP000253970"/>
    </source>
</evidence>